<feature type="compositionally biased region" description="Low complexity" evidence="3">
    <location>
        <begin position="1476"/>
        <end position="1496"/>
    </location>
</feature>
<feature type="compositionally biased region" description="Low complexity" evidence="3">
    <location>
        <begin position="218"/>
        <end position="232"/>
    </location>
</feature>
<dbReference type="PANTHER" id="PTHR22872:SF2">
    <property type="entry name" value="INHIBITOR OF BRUTON TYROSINE KINASE"/>
    <property type="match status" value="1"/>
</dbReference>
<feature type="compositionally biased region" description="Low complexity" evidence="3">
    <location>
        <begin position="1446"/>
        <end position="1455"/>
    </location>
</feature>
<keyword evidence="1" id="KW-0677">Repeat</keyword>
<dbReference type="PANTHER" id="PTHR22872">
    <property type="entry name" value="BTK-BINDING PROTEIN-RELATED"/>
    <property type="match status" value="1"/>
</dbReference>
<feature type="compositionally biased region" description="Polar residues" evidence="3">
    <location>
        <begin position="1121"/>
        <end position="1133"/>
    </location>
</feature>
<dbReference type="InterPro" id="IPR000408">
    <property type="entry name" value="Reg_chr_condens"/>
</dbReference>
<dbReference type="Pfam" id="PF13540">
    <property type="entry name" value="RCC1_2"/>
    <property type="match status" value="1"/>
</dbReference>
<feature type="region of interest" description="Disordered" evidence="3">
    <location>
        <begin position="28"/>
        <end position="83"/>
    </location>
</feature>
<dbReference type="SUPFAM" id="SSF50985">
    <property type="entry name" value="RCC1/BLIP-II"/>
    <property type="match status" value="1"/>
</dbReference>
<feature type="compositionally biased region" description="Polar residues" evidence="3">
    <location>
        <begin position="62"/>
        <end position="73"/>
    </location>
</feature>
<organism evidence="5 6">
    <name type="scientific">Filobasidium floriforme</name>
    <dbReference type="NCBI Taxonomy" id="5210"/>
    <lineage>
        <taxon>Eukaryota</taxon>
        <taxon>Fungi</taxon>
        <taxon>Dikarya</taxon>
        <taxon>Basidiomycota</taxon>
        <taxon>Agaricomycotina</taxon>
        <taxon>Tremellomycetes</taxon>
        <taxon>Filobasidiales</taxon>
        <taxon>Filobasidiaceae</taxon>
        <taxon>Filobasidium</taxon>
    </lineage>
</organism>
<feature type="compositionally biased region" description="Polar residues" evidence="3">
    <location>
        <begin position="235"/>
        <end position="252"/>
    </location>
</feature>
<evidence type="ECO:0000313" key="5">
    <source>
        <dbReference type="EMBL" id="KAG7562990.1"/>
    </source>
</evidence>
<proteinExistence type="predicted"/>
<evidence type="ECO:0000256" key="2">
    <source>
        <dbReference type="PROSITE-ProRule" id="PRU00235"/>
    </source>
</evidence>
<dbReference type="Gene3D" id="2.130.10.30">
    <property type="entry name" value="Regulator of chromosome condensation 1/beta-lactamase-inhibitor protein II"/>
    <property type="match status" value="1"/>
</dbReference>
<feature type="repeat" description="RCC1" evidence="2">
    <location>
        <begin position="287"/>
        <end position="337"/>
    </location>
</feature>
<dbReference type="InterPro" id="IPR002110">
    <property type="entry name" value="Ankyrin_rpt"/>
</dbReference>
<name>A0A8K0JR64_9TREE</name>
<accession>A0A8K0JR64</accession>
<feature type="repeat" description="RCC1" evidence="2">
    <location>
        <begin position="183"/>
        <end position="238"/>
    </location>
</feature>
<feature type="domain" description="BTB" evidence="4">
    <location>
        <begin position="846"/>
        <end position="921"/>
    </location>
</feature>
<evidence type="ECO:0000259" key="4">
    <source>
        <dbReference type="PROSITE" id="PS50097"/>
    </source>
</evidence>
<dbReference type="OrthoDB" id="1893551at2759"/>
<dbReference type="InterPro" id="IPR011333">
    <property type="entry name" value="SKP1/BTB/POZ_sf"/>
</dbReference>
<feature type="compositionally biased region" description="Basic residues" evidence="3">
    <location>
        <begin position="1057"/>
        <end position="1066"/>
    </location>
</feature>
<dbReference type="Gene3D" id="1.25.40.20">
    <property type="entry name" value="Ankyrin repeat-containing domain"/>
    <property type="match status" value="1"/>
</dbReference>
<dbReference type="InterPro" id="IPR051625">
    <property type="entry name" value="Signaling_Regulatory_Domain"/>
</dbReference>
<keyword evidence="6" id="KW-1185">Reference proteome</keyword>
<protein>
    <recommendedName>
        <fullName evidence="4">BTB domain-containing protein</fullName>
    </recommendedName>
</protein>
<feature type="compositionally biased region" description="Basic and acidic residues" evidence="3">
    <location>
        <begin position="39"/>
        <end position="49"/>
    </location>
</feature>
<comment type="caution">
    <text evidence="5">The sequence shown here is derived from an EMBL/GenBank/DDBJ whole genome shotgun (WGS) entry which is preliminary data.</text>
</comment>
<dbReference type="SMART" id="SM00225">
    <property type="entry name" value="BTB"/>
    <property type="match status" value="2"/>
</dbReference>
<dbReference type="PROSITE" id="PS50097">
    <property type="entry name" value="BTB"/>
    <property type="match status" value="2"/>
</dbReference>
<dbReference type="Gene3D" id="3.30.710.10">
    <property type="entry name" value="Potassium Channel Kv1.1, Chain A"/>
    <property type="match status" value="2"/>
</dbReference>
<gene>
    <name evidence="5" type="ORF">FFLO_01548</name>
</gene>
<evidence type="ECO:0000256" key="3">
    <source>
        <dbReference type="SAM" id="MobiDB-lite"/>
    </source>
</evidence>
<dbReference type="CDD" id="cd18186">
    <property type="entry name" value="BTB_POZ_ZBTB_KLHL-like"/>
    <property type="match status" value="1"/>
</dbReference>
<feature type="region of interest" description="Disordered" evidence="3">
    <location>
        <begin position="1367"/>
        <end position="1509"/>
    </location>
</feature>
<dbReference type="Proteomes" id="UP000812966">
    <property type="component" value="Unassembled WGS sequence"/>
</dbReference>
<feature type="domain" description="BTB" evidence="4">
    <location>
        <begin position="690"/>
        <end position="766"/>
    </location>
</feature>
<dbReference type="EMBL" id="JABELV010000022">
    <property type="protein sequence ID" value="KAG7562990.1"/>
    <property type="molecule type" value="Genomic_DNA"/>
</dbReference>
<dbReference type="InterPro" id="IPR009091">
    <property type="entry name" value="RCC1/BLIP-II"/>
</dbReference>
<dbReference type="SUPFAM" id="SSF54695">
    <property type="entry name" value="POZ domain"/>
    <property type="match status" value="1"/>
</dbReference>
<evidence type="ECO:0000256" key="1">
    <source>
        <dbReference type="ARBA" id="ARBA00022737"/>
    </source>
</evidence>
<dbReference type="SUPFAM" id="SSF48403">
    <property type="entry name" value="Ankyrin repeat"/>
    <property type="match status" value="1"/>
</dbReference>
<dbReference type="Pfam" id="PF12796">
    <property type="entry name" value="Ank_2"/>
    <property type="match status" value="1"/>
</dbReference>
<reference evidence="5" key="1">
    <citation type="submission" date="2020-04" db="EMBL/GenBank/DDBJ databases">
        <title>Analysis of mating type loci in Filobasidium floriforme.</title>
        <authorList>
            <person name="Nowrousian M."/>
        </authorList>
    </citation>
    <scope>NUCLEOTIDE SEQUENCE</scope>
    <source>
        <strain evidence="5">CBS 6242</strain>
    </source>
</reference>
<dbReference type="InterPro" id="IPR000210">
    <property type="entry name" value="BTB/POZ_dom"/>
</dbReference>
<feature type="compositionally biased region" description="Polar residues" evidence="3">
    <location>
        <begin position="1247"/>
        <end position="1265"/>
    </location>
</feature>
<feature type="region of interest" description="Disordered" evidence="3">
    <location>
        <begin position="1056"/>
        <end position="1086"/>
    </location>
</feature>
<feature type="region of interest" description="Disordered" evidence="3">
    <location>
        <begin position="217"/>
        <end position="259"/>
    </location>
</feature>
<evidence type="ECO:0000313" key="6">
    <source>
        <dbReference type="Proteomes" id="UP000812966"/>
    </source>
</evidence>
<dbReference type="InterPro" id="IPR036770">
    <property type="entry name" value="Ankyrin_rpt-contain_sf"/>
</dbReference>
<dbReference type="PROSITE" id="PS50012">
    <property type="entry name" value="RCC1_3"/>
    <property type="match status" value="2"/>
</dbReference>
<sequence length="1509" mass="164550">MSSTNLHVYYLQRNITAFKKYLDGTEVFETGPGSGNGSGKEKDKDKDRSYGSGSLRPGSASGPRSWTLNQLNNAPKRPDPNVRDSLGRTVLHLICSTIGDPRSYDYLSILLHHPLIQINIQDSESGWTALHRALWVGNLRAARELMGRNEIDLGLKDFEGFTAFDVFNSTCEGTNPVDGAKGTDLYTWGSNRNYTLGSGDATDRALPERVNLLNQVQARSAEASTSSSSNHAHVTPSTPDEQVSEQAGSKDSGSVGYGESTKFDRVGVEDVVMSKFHTGVLSSEKRGNLSLAGFGSNGRLGKSTHSQYALLPQQDLAHLDIVSIALGQDHTLAVTSGGYIMSWGQNRFSQLGYVIEATTETVHKAFNTNASEDVQVQVQPKRVIGPLKKEFVVGVAASRLSSACWTNDSIWTWGTNSGHLGYDKATNPVQVQPRKVTGISQSVIDMAMTDYATACLIETKEVLVLHHDAVIKISFPTQRFPSDFSVYRPPQFVAKPNIDKITSCGNTVAAVSSLGDVFTFNLPNPVDIPDIKTYTVKPQMAWALRKRFTAVKDVALGSDSTIILCTHSGHVFVRQRQGKQVKVNRLPRLQRIIKVACNEVGSFAAIRSDATPGEVEVTGPTLSEDLLNLLPHMRRVVQSPFGKAEKVYRQDHEDEDDGDSAVLQDIEVAMRIAIIDAQWQTSHERATLGTDLWLVASGRRVPVHRMILSHRVAKLASILKKEAVPTALQNYMRFEVGETGECELHLQDMHFITLTLLLQYIYSDDLAAIWDSRVLSRVQSKMPEFRPDVNRIKRELIQWSETLELDKLRGPLASTGKVAVPQSLGSTWKAFYRDSQDPSKRAAGECDTILRLSDRDIVVSSILLRARCPTFDAMYADTVWTEGRRDQDGHGHVVVDMTHLRFRSFNLVMRYLHEGTEQLIDYGHQDTLDGLLDFVFETLAVSNFLLLDRLVLVLSQVIRRHVATNNAASLASEAAFHNAMDLKRSIFLYIACNLETMLENGFLDDMDTRMLNDLSSFIQDRQGSKLPVSRSGILEDMAVQREAEWLANQDIPQLKARPPRVWKPRSPRIYATPPAPSKKAKGKGKEKLSLFDVPADNLDPEDVFEMEDDLALPDSVLSPPRGSTPSKQVSAASTDGPRGTPWRSSGVEATKKMDLRSIMAEAETKSPKLGPSTPPTATPGKYLPPSARRTPSMAGSTVSSAGPPGISPVQPMTPGSVRTDRAGSWRNTVPATGSPAASASASAFPTLGSTPTRPSAPKNPSQAGPSKNDVIVPTRQPTVSRKSSEPAWITPVTYFSPPPPTLATSPGPSAAMSLLDIQQHERDAQAQRNELKMAPKSLLEIQEQERKDEQAKVAELEFQRWWAAEEARVAAEAAKTNGKQGKRKPSAPGPAAGDRPGPGAGQGASRPKHKKKGNANSQADTAPSEKKGQPGEPAHPRPPKAPKPQKPQQATIPKKSAPTGPARSTPITAPTPMPPAQTSSPMPASLNPFAKPFGFVPGPPAGPLADRRA</sequence>
<feature type="region of interest" description="Disordered" evidence="3">
    <location>
        <begin position="1113"/>
        <end position="1310"/>
    </location>
</feature>
<dbReference type="Pfam" id="PF00415">
    <property type="entry name" value="RCC1"/>
    <property type="match status" value="1"/>
</dbReference>